<sequence length="140" mass="15235">MTVRNHMTVGVETAGPDTTVEALAMRLEQADVGCIIIEEEMKPVGIVTDRDLATRVDARDRPASDVLAEDVMTADPVTITEDADVFAAPRTMRENAVRRLIVVNDSGTVVGIITLDDLMRLFVDGMDDLTDVIDAESPTY</sequence>
<comment type="caution">
    <text evidence="5">The sequence shown here is derived from an EMBL/GenBank/DDBJ whole genome shotgun (WGS) entry which is preliminary data.</text>
</comment>
<dbReference type="Proteomes" id="UP001209746">
    <property type="component" value="Unassembled WGS sequence"/>
</dbReference>
<dbReference type="InterPro" id="IPR046342">
    <property type="entry name" value="CBS_dom_sf"/>
</dbReference>
<dbReference type="PROSITE" id="PS51371">
    <property type="entry name" value="CBS"/>
    <property type="match status" value="2"/>
</dbReference>
<feature type="domain" description="CBS" evidence="3">
    <location>
        <begin position="72"/>
        <end position="129"/>
    </location>
</feature>
<proteinExistence type="predicted"/>
<evidence type="ECO:0000313" key="6">
    <source>
        <dbReference type="Proteomes" id="UP001208186"/>
    </source>
</evidence>
<keyword evidence="1 2" id="KW-0129">CBS domain</keyword>
<dbReference type="SUPFAM" id="SSF54631">
    <property type="entry name" value="CBS-domain pair"/>
    <property type="match status" value="1"/>
</dbReference>
<feature type="domain" description="CBS" evidence="3">
    <location>
        <begin position="7"/>
        <end position="64"/>
    </location>
</feature>
<reference evidence="5" key="1">
    <citation type="submission" date="2023-02" db="EMBL/GenBank/DDBJ databases">
        <title>Enrichment on poylsaccharides allowed isolation of novel metabolic and taxonomic groups of Haloarchaea.</title>
        <authorList>
            <person name="Sorokin D.Y."/>
            <person name="Elcheninov A.G."/>
            <person name="Khizhniak T.V."/>
            <person name="Kolganova T.V."/>
            <person name="Kublanov I.V."/>
        </authorList>
    </citation>
    <scope>NUCLEOTIDE SEQUENCE</scope>
    <source>
        <strain evidence="4 6">HArc-curdl5-1</strain>
        <strain evidence="5">HArc-curdl7</strain>
    </source>
</reference>
<protein>
    <submittedName>
        <fullName evidence="5">CBS domain-containing protein</fullName>
    </submittedName>
</protein>
<dbReference type="Gene3D" id="3.10.580.10">
    <property type="entry name" value="CBS-domain"/>
    <property type="match status" value="1"/>
</dbReference>
<dbReference type="InterPro" id="IPR000644">
    <property type="entry name" value="CBS_dom"/>
</dbReference>
<dbReference type="PANTHER" id="PTHR43080:SF2">
    <property type="entry name" value="CBS DOMAIN-CONTAINING PROTEIN"/>
    <property type="match status" value="1"/>
</dbReference>
<name>A0AAE3IBZ3_9EURY</name>
<keyword evidence="6" id="KW-1185">Reference proteome</keyword>
<gene>
    <name evidence="5" type="ORF">OB914_12760</name>
    <name evidence="4" type="ORF">OB916_12615</name>
</gene>
<evidence type="ECO:0000259" key="3">
    <source>
        <dbReference type="PROSITE" id="PS51371"/>
    </source>
</evidence>
<dbReference type="EMBL" id="JAOPKC010000016">
    <property type="protein sequence ID" value="MCU4718894.1"/>
    <property type="molecule type" value="Genomic_DNA"/>
</dbReference>
<dbReference type="AlphaFoldDB" id="A0AAE3IBZ3"/>
<dbReference type="Pfam" id="PF00571">
    <property type="entry name" value="CBS"/>
    <property type="match status" value="2"/>
</dbReference>
<evidence type="ECO:0000256" key="2">
    <source>
        <dbReference type="PROSITE-ProRule" id="PRU00703"/>
    </source>
</evidence>
<dbReference type="Proteomes" id="UP001208186">
    <property type="component" value="Unassembled WGS sequence"/>
</dbReference>
<organism evidence="5 7">
    <name type="scientific">Halapricum hydrolyticum</name>
    <dbReference type="NCBI Taxonomy" id="2979991"/>
    <lineage>
        <taxon>Archaea</taxon>
        <taxon>Methanobacteriati</taxon>
        <taxon>Methanobacteriota</taxon>
        <taxon>Stenosarchaea group</taxon>
        <taxon>Halobacteria</taxon>
        <taxon>Halobacteriales</taxon>
        <taxon>Haloarculaceae</taxon>
        <taxon>Halapricum</taxon>
    </lineage>
</organism>
<dbReference type="RefSeq" id="WP_315909646.1">
    <property type="nucleotide sequence ID" value="NZ_JAOPKC010000016.1"/>
</dbReference>
<dbReference type="InterPro" id="IPR051257">
    <property type="entry name" value="Diverse_CBS-Domain"/>
</dbReference>
<evidence type="ECO:0000313" key="5">
    <source>
        <dbReference type="EMBL" id="MCU4727828.1"/>
    </source>
</evidence>
<evidence type="ECO:0000313" key="4">
    <source>
        <dbReference type="EMBL" id="MCU4718894.1"/>
    </source>
</evidence>
<evidence type="ECO:0000256" key="1">
    <source>
        <dbReference type="ARBA" id="ARBA00023122"/>
    </source>
</evidence>
<accession>A0AAE3IBZ3</accession>
<dbReference type="EMBL" id="JAOPKD010000015">
    <property type="protein sequence ID" value="MCU4727828.1"/>
    <property type="molecule type" value="Genomic_DNA"/>
</dbReference>
<dbReference type="SMART" id="SM00116">
    <property type="entry name" value="CBS"/>
    <property type="match status" value="2"/>
</dbReference>
<dbReference type="PANTHER" id="PTHR43080">
    <property type="entry name" value="CBS DOMAIN-CONTAINING PROTEIN CBSX3, MITOCHONDRIAL"/>
    <property type="match status" value="1"/>
</dbReference>
<evidence type="ECO:0000313" key="7">
    <source>
        <dbReference type="Proteomes" id="UP001209746"/>
    </source>
</evidence>